<dbReference type="OrthoDB" id="1186960at2"/>
<evidence type="ECO:0000313" key="1">
    <source>
        <dbReference type="EMBL" id="RYJ42042.1"/>
    </source>
</evidence>
<sequence>MKRLTVFLFAICFGCHTAKITNEKYRVSDSVTELGSIGIANTGLNFENSFATRAFPKLENPVRLDVKTLPFNKDINDIYLSKVNTRQEEPKIKYVDSLPNKPVYVSLSILDVHSYVKELNSEYNKETVTLLKNTAHASVINGLAILLPEESLNKLKEADAYYLINNLDNKYSVALYKNGNRLDIIDLKQGTTLAYNLGKFCWTENDRHQWYIGDIVNDNTNCLGNTSEKIKKKEDVNLFKM</sequence>
<reference evidence="1 2" key="1">
    <citation type="submission" date="2014-12" db="EMBL/GenBank/DDBJ databases">
        <title>Genome sequence of Flavobacterium beibuense RSKm HC5.</title>
        <authorList>
            <person name="Kim J.F."/>
            <person name="Song J.Y."/>
            <person name="Kwak M.-J."/>
            <person name="Lee S.-W."/>
        </authorList>
    </citation>
    <scope>NUCLEOTIDE SEQUENCE [LARGE SCALE GENOMIC DNA]</scope>
    <source>
        <strain evidence="1 2">RSKm HC5</strain>
    </source>
</reference>
<dbReference type="EMBL" id="JUIW01000008">
    <property type="protein sequence ID" value="RYJ42042.1"/>
    <property type="molecule type" value="Genomic_DNA"/>
</dbReference>
<comment type="caution">
    <text evidence="1">The sequence shown here is derived from an EMBL/GenBank/DDBJ whole genome shotgun (WGS) entry which is preliminary data.</text>
</comment>
<name>A0A444W8H1_9FLAO</name>
<dbReference type="AlphaFoldDB" id="A0A444W8H1"/>
<proteinExistence type="predicted"/>
<evidence type="ECO:0000313" key="2">
    <source>
        <dbReference type="Proteomes" id="UP000289775"/>
    </source>
</evidence>
<protein>
    <submittedName>
        <fullName evidence="1">Putative lipoprotein</fullName>
    </submittedName>
</protein>
<dbReference type="RefSeq" id="WP_129751549.1">
    <property type="nucleotide sequence ID" value="NZ_JUIW01000008.1"/>
</dbReference>
<gene>
    <name evidence="1" type="ORF">NU09_2446</name>
</gene>
<accession>A0A444W8H1</accession>
<dbReference type="Proteomes" id="UP000289775">
    <property type="component" value="Unassembled WGS sequence"/>
</dbReference>
<keyword evidence="2" id="KW-1185">Reference proteome</keyword>
<keyword evidence="1" id="KW-0449">Lipoprotein</keyword>
<organism evidence="1 2">
    <name type="scientific">Flavobacterium beibuense</name>
    <dbReference type="NCBI Taxonomy" id="657326"/>
    <lineage>
        <taxon>Bacteria</taxon>
        <taxon>Pseudomonadati</taxon>
        <taxon>Bacteroidota</taxon>
        <taxon>Flavobacteriia</taxon>
        <taxon>Flavobacteriales</taxon>
        <taxon>Flavobacteriaceae</taxon>
        <taxon>Flavobacterium</taxon>
    </lineage>
</organism>